<proteinExistence type="predicted"/>
<sequence length="269" mass="31566">MRKAVLFIALGISLHLAYSALAGDYGPDDYQQYGMLFDKARREAVEELTNRLFNREQKDGYYGGEPQKAAIRAKVKAHFAMAAGVYSGEFQYQDDAHNPAVKRTNEYLRDWRRKMPAPDPSAKEKEREVFLREQTRIKTSEEEKDARRRLNREQALQQYAEMKVSNSEKEDIPDKQKRMTQKVDGDLEEFIAYMKERSRFDNRLGVFGYCWDELTDSYVVKSKTCHYAKIQKTAGKMYDEFRSNCRCSDRPKMYLIRHDGTKKELGIRD</sequence>
<keyword evidence="1" id="KW-0732">Signal</keyword>
<accession>I4CF20</accession>
<organism evidence="2 3">
    <name type="scientific">Desulfomonile tiedjei (strain ATCC 49306 / DSM 6799 / DCB-1)</name>
    <dbReference type="NCBI Taxonomy" id="706587"/>
    <lineage>
        <taxon>Bacteria</taxon>
        <taxon>Pseudomonadati</taxon>
        <taxon>Thermodesulfobacteriota</taxon>
        <taxon>Desulfomonilia</taxon>
        <taxon>Desulfomonilales</taxon>
        <taxon>Desulfomonilaceae</taxon>
        <taxon>Desulfomonile</taxon>
    </lineage>
</organism>
<dbReference type="HOGENOM" id="CLU_1033382_0_0_7"/>
<dbReference type="KEGG" id="dti:Desti_5580"/>
<evidence type="ECO:0000313" key="3">
    <source>
        <dbReference type="Proteomes" id="UP000006055"/>
    </source>
</evidence>
<dbReference type="EMBL" id="CP003360">
    <property type="protein sequence ID" value="AFM28161.1"/>
    <property type="molecule type" value="Genomic_DNA"/>
</dbReference>
<protein>
    <submittedName>
        <fullName evidence="2">Uncharacterized protein</fullName>
    </submittedName>
</protein>
<reference evidence="3" key="1">
    <citation type="submission" date="2012-06" db="EMBL/GenBank/DDBJ databases">
        <title>Complete sequence of chromosome of Desulfomonile tiedjei DSM 6799.</title>
        <authorList>
            <person name="Lucas S."/>
            <person name="Copeland A."/>
            <person name="Lapidus A."/>
            <person name="Glavina del Rio T."/>
            <person name="Dalin E."/>
            <person name="Tice H."/>
            <person name="Bruce D."/>
            <person name="Goodwin L."/>
            <person name="Pitluck S."/>
            <person name="Peters L."/>
            <person name="Ovchinnikova G."/>
            <person name="Zeytun A."/>
            <person name="Lu M."/>
            <person name="Kyrpides N."/>
            <person name="Mavromatis K."/>
            <person name="Ivanova N."/>
            <person name="Brettin T."/>
            <person name="Detter J.C."/>
            <person name="Han C."/>
            <person name="Larimer F."/>
            <person name="Land M."/>
            <person name="Hauser L."/>
            <person name="Markowitz V."/>
            <person name="Cheng J.-F."/>
            <person name="Hugenholtz P."/>
            <person name="Woyke T."/>
            <person name="Wu D."/>
            <person name="Spring S."/>
            <person name="Schroeder M."/>
            <person name="Brambilla E."/>
            <person name="Klenk H.-P."/>
            <person name="Eisen J.A."/>
        </authorList>
    </citation>
    <scope>NUCLEOTIDE SEQUENCE [LARGE SCALE GENOMIC DNA]</scope>
    <source>
        <strain evidence="3">ATCC 49306 / DSM 6799 / DCB-1</strain>
    </source>
</reference>
<keyword evidence="3" id="KW-1185">Reference proteome</keyword>
<evidence type="ECO:0000256" key="1">
    <source>
        <dbReference type="SAM" id="SignalP"/>
    </source>
</evidence>
<dbReference type="RefSeq" id="WP_014813238.1">
    <property type="nucleotide sequence ID" value="NC_018025.1"/>
</dbReference>
<dbReference type="AlphaFoldDB" id="I4CF20"/>
<gene>
    <name evidence="2" type="ordered locus">Desti_5580</name>
</gene>
<dbReference type="Proteomes" id="UP000006055">
    <property type="component" value="Chromosome"/>
</dbReference>
<feature type="chain" id="PRO_5003687532" evidence="1">
    <location>
        <begin position="23"/>
        <end position="269"/>
    </location>
</feature>
<name>I4CF20_DESTA</name>
<feature type="signal peptide" evidence="1">
    <location>
        <begin position="1"/>
        <end position="22"/>
    </location>
</feature>
<evidence type="ECO:0000313" key="2">
    <source>
        <dbReference type="EMBL" id="AFM28161.1"/>
    </source>
</evidence>